<feature type="domain" description="Aldehyde dehydrogenase" evidence="6">
    <location>
        <begin position="28"/>
        <end position="488"/>
    </location>
</feature>
<accession>A0A0J9X4X6</accession>
<proteinExistence type="inferred from homology"/>
<evidence type="ECO:0000313" key="8">
    <source>
        <dbReference type="Proteomes" id="UP000242525"/>
    </source>
</evidence>
<dbReference type="GO" id="GO:0006598">
    <property type="term" value="P:polyamine catabolic process"/>
    <property type="evidence" value="ECO:0007669"/>
    <property type="project" value="TreeGrafter"/>
</dbReference>
<dbReference type="AlphaFoldDB" id="A0A0J9X4X6"/>
<dbReference type="InterPro" id="IPR016163">
    <property type="entry name" value="Ald_DH_C"/>
</dbReference>
<dbReference type="STRING" id="1173061.A0A0J9X4X6"/>
<comment type="caution">
    <text evidence="7">The sequence shown here is derived from an EMBL/GenBank/DDBJ whole genome shotgun (WGS) entry which is preliminary data.</text>
</comment>
<evidence type="ECO:0000256" key="1">
    <source>
        <dbReference type="ARBA" id="ARBA00009986"/>
    </source>
</evidence>
<dbReference type="FunFam" id="3.40.605.10:FF:000050">
    <property type="entry name" value="Aldehyde dehydrogenase, mitochondrial"/>
    <property type="match status" value="1"/>
</dbReference>
<keyword evidence="8" id="KW-1185">Reference proteome</keyword>
<evidence type="ECO:0000259" key="6">
    <source>
        <dbReference type="Pfam" id="PF00171"/>
    </source>
</evidence>
<dbReference type="InterPro" id="IPR029510">
    <property type="entry name" value="Ald_DH_CS_GLU"/>
</dbReference>
<evidence type="ECO:0000256" key="5">
    <source>
        <dbReference type="RuleBase" id="RU003345"/>
    </source>
</evidence>
<dbReference type="SUPFAM" id="SSF53720">
    <property type="entry name" value="ALDH-like"/>
    <property type="match status" value="1"/>
</dbReference>
<dbReference type="OrthoDB" id="310895at2759"/>
<dbReference type="InterPro" id="IPR016161">
    <property type="entry name" value="Ald_DH/histidinol_DH"/>
</dbReference>
<comment type="similarity">
    <text evidence="1 5">Belongs to the aldehyde dehydrogenase family.</text>
</comment>
<dbReference type="PANTHER" id="PTHR43720">
    <property type="entry name" value="2-AMINOMUCONIC SEMIALDEHYDE DEHYDROGENASE"/>
    <property type="match status" value="1"/>
</dbReference>
<dbReference type="FunFam" id="3.40.309.10:FF:000012">
    <property type="entry name" value="Betaine aldehyde dehydrogenase"/>
    <property type="match status" value="1"/>
</dbReference>
<organism evidence="7 8">
    <name type="scientific">Geotrichum candidum</name>
    <name type="common">Oospora lactis</name>
    <name type="synonym">Dipodascus geotrichum</name>
    <dbReference type="NCBI Taxonomy" id="1173061"/>
    <lineage>
        <taxon>Eukaryota</taxon>
        <taxon>Fungi</taxon>
        <taxon>Dikarya</taxon>
        <taxon>Ascomycota</taxon>
        <taxon>Saccharomycotina</taxon>
        <taxon>Dipodascomycetes</taxon>
        <taxon>Dipodascales</taxon>
        <taxon>Dipodascaceae</taxon>
        <taxon>Geotrichum</taxon>
    </lineage>
</organism>
<dbReference type="Gene3D" id="3.40.309.10">
    <property type="entry name" value="Aldehyde Dehydrogenase, Chain A, domain 2"/>
    <property type="match status" value="1"/>
</dbReference>
<dbReference type="Proteomes" id="UP000242525">
    <property type="component" value="Unassembled WGS sequence"/>
</dbReference>
<evidence type="ECO:0000256" key="4">
    <source>
        <dbReference type="PROSITE-ProRule" id="PRU10007"/>
    </source>
</evidence>
<dbReference type="PROSITE" id="PS00687">
    <property type="entry name" value="ALDEHYDE_DEHYDR_GLU"/>
    <property type="match status" value="1"/>
</dbReference>
<dbReference type="InterPro" id="IPR016162">
    <property type="entry name" value="Ald_DH_N"/>
</dbReference>
<evidence type="ECO:0000256" key="3">
    <source>
        <dbReference type="ARBA" id="ARBA00023027"/>
    </source>
</evidence>
<dbReference type="FunFam" id="3.40.605.10:FF:000026">
    <property type="entry name" value="Aldehyde dehydrogenase, putative"/>
    <property type="match status" value="1"/>
</dbReference>
<dbReference type="GO" id="GO:0004029">
    <property type="term" value="F:aldehyde dehydrogenase (NAD+) activity"/>
    <property type="evidence" value="ECO:0007669"/>
    <property type="project" value="TreeGrafter"/>
</dbReference>
<gene>
    <name evidence="7" type="ORF">BN980_GECA02s07072g</name>
</gene>
<reference evidence="7" key="1">
    <citation type="submission" date="2014-03" db="EMBL/GenBank/DDBJ databases">
        <authorList>
            <person name="Casaregola S."/>
        </authorList>
    </citation>
    <scope>NUCLEOTIDE SEQUENCE [LARGE SCALE GENOMIC DNA]</scope>
    <source>
        <strain evidence="7">CLIB 918</strain>
    </source>
</reference>
<dbReference type="EMBL" id="CCBN010000002">
    <property type="protein sequence ID" value="CDO52185.1"/>
    <property type="molecule type" value="Genomic_DNA"/>
</dbReference>
<sequence>MATSVQITLPNGVTYEQPTGLFINNEFVPSSDGEMIETINPSTEEVITKVHVASVKDIDTAVNAARKAFDEVWKDYSIDEIAKLLQKLADLFERDRDLLSAIESADSGKPRSQNSILDVDQCIENFRYYAGWADKRGGTICESSSSKLGFVIHEPHGVCGQIIPWNYPLAMASWKIGPAIATGNVIVMKLAENTPLSMLYVGKLVAEAGFPPGVINLVAGHGKIAGSALSSHPKVDKVAFTGSTAVGKTVMAVAAQTLKNVTLECGGKSPMIVFDDADLDQAVKWGHEGIMYNMGQSCSATSRILVQDTIYDKYIEELVKHTQGYSSLGNIYEDTVNHGPLISKVQFDKVLGYIESGKEDGAKIALGGKAPFEKGYYIEPTIFTNVTDEMKIWKEEIFGPVVCISKFSTEKEALDRANDTTYGLGSAIFSQDISKCLRVSRNIHAGSVWVNSSNDTSPRIPFGGFKMSGIGTELGQYGLDNYTIKKAVHINIGNNL</sequence>
<dbReference type="PANTHER" id="PTHR43720:SF2">
    <property type="entry name" value="2-AMINOMUCONIC SEMIALDEHYDE DEHYDROGENASE"/>
    <property type="match status" value="1"/>
</dbReference>
<protein>
    <submittedName>
        <fullName evidence="7">Similar to Saccharomyces cerevisiae YMR170C ALD2 Cytoplasmic aldehyde dehydrogenase</fullName>
    </submittedName>
</protein>
<evidence type="ECO:0000313" key="7">
    <source>
        <dbReference type="EMBL" id="CDO52185.1"/>
    </source>
</evidence>
<dbReference type="InterPro" id="IPR015590">
    <property type="entry name" value="Aldehyde_DH_dom"/>
</dbReference>
<evidence type="ECO:0000256" key="2">
    <source>
        <dbReference type="ARBA" id="ARBA00023002"/>
    </source>
</evidence>
<feature type="active site" evidence="4">
    <location>
        <position position="264"/>
    </location>
</feature>
<keyword evidence="3" id="KW-0520">NAD</keyword>
<dbReference type="Pfam" id="PF00171">
    <property type="entry name" value="Aldedh"/>
    <property type="match status" value="1"/>
</dbReference>
<keyword evidence="2 5" id="KW-0560">Oxidoreductase</keyword>
<name>A0A0J9X4X6_GEOCN</name>
<dbReference type="GO" id="GO:0046394">
    <property type="term" value="P:carboxylic acid biosynthetic process"/>
    <property type="evidence" value="ECO:0007669"/>
    <property type="project" value="UniProtKB-ARBA"/>
</dbReference>
<dbReference type="Gene3D" id="3.40.605.10">
    <property type="entry name" value="Aldehyde Dehydrogenase, Chain A, domain 1"/>
    <property type="match status" value="1"/>
</dbReference>